<accession>A0A2T3P6M5</accession>
<dbReference type="EMBL" id="PYLZ01000006">
    <property type="protein sequence ID" value="PSW24197.1"/>
    <property type="molecule type" value="Genomic_DNA"/>
</dbReference>
<protein>
    <submittedName>
        <fullName evidence="2">PilZ domain-containing protein</fullName>
    </submittedName>
</protein>
<dbReference type="SUPFAM" id="SSF141371">
    <property type="entry name" value="PilZ domain-like"/>
    <property type="match status" value="1"/>
</dbReference>
<reference evidence="2 3" key="1">
    <citation type="submission" date="2018-01" db="EMBL/GenBank/DDBJ databases">
        <title>Whole genome sequencing of Histamine producing bacteria.</title>
        <authorList>
            <person name="Butler K."/>
        </authorList>
    </citation>
    <scope>NUCLEOTIDE SEQUENCE [LARGE SCALE GENOMIC DNA]</scope>
    <source>
        <strain evidence="2 3">DSM 24669</strain>
    </source>
</reference>
<dbReference type="GO" id="GO:0035438">
    <property type="term" value="F:cyclic-di-GMP binding"/>
    <property type="evidence" value="ECO:0007669"/>
    <property type="project" value="InterPro"/>
</dbReference>
<dbReference type="OrthoDB" id="6208912at2"/>
<gene>
    <name evidence="2" type="ORF">C9I94_12745</name>
</gene>
<proteinExistence type="predicted"/>
<dbReference type="Pfam" id="PF07238">
    <property type="entry name" value="PilZ"/>
    <property type="match status" value="2"/>
</dbReference>
<dbReference type="Gene3D" id="2.40.10.220">
    <property type="entry name" value="predicted glycosyltransferase like domains"/>
    <property type="match status" value="2"/>
</dbReference>
<comment type="caution">
    <text evidence="2">The sequence shown here is derived from an EMBL/GenBank/DDBJ whole genome shotgun (WGS) entry which is preliminary data.</text>
</comment>
<name>A0A2T3P6M5_9GAMM</name>
<organism evidence="2 3">
    <name type="scientific">Photobacterium swingsii</name>
    <dbReference type="NCBI Taxonomy" id="680026"/>
    <lineage>
        <taxon>Bacteria</taxon>
        <taxon>Pseudomonadati</taxon>
        <taxon>Pseudomonadota</taxon>
        <taxon>Gammaproteobacteria</taxon>
        <taxon>Vibrionales</taxon>
        <taxon>Vibrionaceae</taxon>
        <taxon>Photobacterium</taxon>
    </lineage>
</organism>
<feature type="domain" description="PilZ" evidence="1">
    <location>
        <begin position="474"/>
        <end position="567"/>
    </location>
</feature>
<evidence type="ECO:0000259" key="1">
    <source>
        <dbReference type="Pfam" id="PF07238"/>
    </source>
</evidence>
<evidence type="ECO:0000313" key="3">
    <source>
        <dbReference type="Proteomes" id="UP000240481"/>
    </source>
</evidence>
<feature type="domain" description="PilZ" evidence="1">
    <location>
        <begin position="150"/>
        <end position="255"/>
    </location>
</feature>
<keyword evidence="3" id="KW-1185">Reference proteome</keyword>
<dbReference type="AlphaFoldDB" id="A0A2T3P6M5"/>
<dbReference type="InterPro" id="IPR009875">
    <property type="entry name" value="PilZ_domain"/>
</dbReference>
<evidence type="ECO:0000313" key="2">
    <source>
        <dbReference type="EMBL" id="PSW24197.1"/>
    </source>
</evidence>
<dbReference type="RefSeq" id="WP_107302786.1">
    <property type="nucleotide sequence ID" value="NZ_AP024852.1"/>
</dbReference>
<sequence length="785" mass="89822">MQLDDYKGLIEQLIPVYDSSDFDHVFQMLTQDETGPTRLQIKLELNRLMARCHKAVDLRGRVNGECREYTLDGLKHYLDDVAINTYHKRFKQYGNQYRVGVYEALVNTRNNFRVLHKQGKFSPTTTPASSASHDDQFNVNAIRFGHYLTRGEKRTQVSTPVNLTLPLGQSVHGITSDISCSGAKIKVPSAFNYHLGQTINATFPEIAERFPDLRNNTEVTYRVLGIDDNPDNDSYKWLRLLALSDGEGIQSAIERYQAANPNRSRNDHEDKVIQTRTIGYEHCYLKHTANIPLFFAGNELKYGLLTDHNRHIWDYWHDERNQSVINHLLSDSRMAILGKAGLKQCSTLLYSFTHEHENKTHFYSAALPEMSQEQRRLFWHIGASRPSWRVTKVTVYPLGEEDLNYLQSLAPEMQEQLKSLTHIGILQDLTHQEAKADYRLPAKPQLSSNALQVFRHPRNPIAKAQGIYFDPKPQRSEERYLFKTPLELTHATLGKKVGISIDFSTRGLNLQLSEPVALKRDDLVNIRFNDLQKIDRNAPLHCMPYRVVRVSPNRCNIQLTTGSGRDAARGENFLRHLIKNNEARLRVSKESLPEGELLLAMHQMLLTRLNSTPYFAEKVDHKAKVKALGCNFPLAPLPKLLSQLSTNPLFSVAPIFQNRVNKMLSETMRPVEVKAPYIHEIYLWVKREGGVVERMCSKLVEEFINVEHRIRFIQQARAKGEFFAIRVTAVPVLNPLTALTGEELGELARLTLHRARALEVEFTSLIGCGEIYDVTDEVLVRLELS</sequence>
<dbReference type="Proteomes" id="UP000240481">
    <property type="component" value="Unassembled WGS sequence"/>
</dbReference>